<accession>A0A1W1X417</accession>
<proteinExistence type="predicted"/>
<gene>
    <name evidence="3" type="ORF">SAMN02745134_00622</name>
</gene>
<organism evidence="3 4">
    <name type="scientific">Clostridium acidisoli DSM 12555</name>
    <dbReference type="NCBI Taxonomy" id="1121291"/>
    <lineage>
        <taxon>Bacteria</taxon>
        <taxon>Bacillati</taxon>
        <taxon>Bacillota</taxon>
        <taxon>Clostridia</taxon>
        <taxon>Eubacteriales</taxon>
        <taxon>Clostridiaceae</taxon>
        <taxon>Clostridium</taxon>
    </lineage>
</organism>
<name>A0A1W1X417_9CLOT</name>
<feature type="region of interest" description="Disordered" evidence="1">
    <location>
        <begin position="36"/>
        <end position="104"/>
    </location>
</feature>
<keyword evidence="2" id="KW-1133">Transmembrane helix</keyword>
<keyword evidence="2" id="KW-0472">Membrane</keyword>
<feature type="compositionally biased region" description="Polar residues" evidence="1">
    <location>
        <begin position="36"/>
        <end position="49"/>
    </location>
</feature>
<reference evidence="3 4" key="1">
    <citation type="submission" date="2017-04" db="EMBL/GenBank/DDBJ databases">
        <authorList>
            <person name="Afonso C.L."/>
            <person name="Miller P.J."/>
            <person name="Scott M.A."/>
            <person name="Spackman E."/>
            <person name="Goraichik I."/>
            <person name="Dimitrov K.M."/>
            <person name="Suarez D.L."/>
            <person name="Swayne D.E."/>
        </authorList>
    </citation>
    <scope>NUCLEOTIDE SEQUENCE [LARGE SCALE GENOMIC DNA]</scope>
    <source>
        <strain evidence="3 4">DSM 12555</strain>
    </source>
</reference>
<dbReference type="EMBL" id="FWXH01000002">
    <property type="protein sequence ID" value="SMC18642.1"/>
    <property type="molecule type" value="Genomic_DNA"/>
</dbReference>
<dbReference type="OrthoDB" id="2641611at2"/>
<feature type="compositionally biased region" description="Low complexity" evidence="1">
    <location>
        <begin position="79"/>
        <end position="100"/>
    </location>
</feature>
<dbReference type="RefSeq" id="WP_084113805.1">
    <property type="nucleotide sequence ID" value="NZ_FWXH01000002.1"/>
</dbReference>
<feature type="transmembrane region" description="Helical" evidence="2">
    <location>
        <begin position="12"/>
        <end position="29"/>
    </location>
</feature>
<evidence type="ECO:0000313" key="3">
    <source>
        <dbReference type="EMBL" id="SMC18642.1"/>
    </source>
</evidence>
<keyword evidence="4" id="KW-1185">Reference proteome</keyword>
<protein>
    <recommendedName>
        <fullName evidence="5">Lipoprotein</fullName>
    </recommendedName>
</protein>
<evidence type="ECO:0008006" key="5">
    <source>
        <dbReference type="Google" id="ProtNLM"/>
    </source>
</evidence>
<dbReference type="AlphaFoldDB" id="A0A1W1X417"/>
<evidence type="ECO:0000256" key="1">
    <source>
        <dbReference type="SAM" id="MobiDB-lite"/>
    </source>
</evidence>
<dbReference type="Proteomes" id="UP000192468">
    <property type="component" value="Unassembled WGS sequence"/>
</dbReference>
<feature type="compositionally biased region" description="Low complexity" evidence="1">
    <location>
        <begin position="50"/>
        <end position="61"/>
    </location>
</feature>
<feature type="compositionally biased region" description="Polar residues" evidence="1">
    <location>
        <begin position="62"/>
        <end position="78"/>
    </location>
</feature>
<evidence type="ECO:0000256" key="2">
    <source>
        <dbReference type="SAM" id="Phobius"/>
    </source>
</evidence>
<keyword evidence="2" id="KW-0812">Transmembrane</keyword>
<sequence>MIDLLKKKTTIFVIVGIVLIILVGTSIIARNKMQNNKSASINTKNKPIQNSINNTTNTSSSPIVQNNATSTNSSVSKQSNATNTSSSAATPSNTTSTNSSVTEQKSTTSAFNYQDYFGEWTIKKSLGTSPVSAMSNDQIAGYIGKKIILSESQFTDLDGSVVKSPTYKQKIVSDSDFFNDNRRELSYFQISSNYINEIQIYNNGGIYSNIFIIDKNNIMYLADGVFFQLQK</sequence>
<evidence type="ECO:0000313" key="4">
    <source>
        <dbReference type="Proteomes" id="UP000192468"/>
    </source>
</evidence>